<reference evidence="2 3" key="1">
    <citation type="submission" date="2020-10" db="EMBL/GenBank/DDBJ databases">
        <title>Degradation of 1,4-Dioxane by Xanthobacter sp. YN2, via a Novel Group-2 Soluble Di-Iron Monooxygenase.</title>
        <authorList>
            <person name="Ma F."/>
            <person name="Wang Y."/>
            <person name="Yang J."/>
            <person name="Guo H."/>
            <person name="Su D."/>
            <person name="Yu L."/>
        </authorList>
    </citation>
    <scope>NUCLEOTIDE SEQUENCE [LARGE SCALE GENOMIC DNA]</scope>
    <source>
        <strain evidence="2 3">YN2</strain>
    </source>
</reference>
<feature type="coiled-coil region" evidence="1">
    <location>
        <begin position="185"/>
        <end position="212"/>
    </location>
</feature>
<proteinExistence type="predicted"/>
<evidence type="ECO:0000256" key="1">
    <source>
        <dbReference type="SAM" id="Coils"/>
    </source>
</evidence>
<organism evidence="2 3">
    <name type="scientific">Xanthobacter dioxanivorans</name>
    <dbReference type="NCBI Taxonomy" id="2528964"/>
    <lineage>
        <taxon>Bacteria</taxon>
        <taxon>Pseudomonadati</taxon>
        <taxon>Pseudomonadota</taxon>
        <taxon>Alphaproteobacteria</taxon>
        <taxon>Hyphomicrobiales</taxon>
        <taxon>Xanthobacteraceae</taxon>
        <taxon>Xanthobacter</taxon>
    </lineage>
</organism>
<accession>A0A974SKP6</accession>
<protein>
    <submittedName>
        <fullName evidence="2">Uncharacterized protein</fullName>
    </submittedName>
</protein>
<dbReference type="Proteomes" id="UP000596427">
    <property type="component" value="Chromosome"/>
</dbReference>
<name>A0A974SKP6_9HYPH</name>
<keyword evidence="3" id="KW-1185">Reference proteome</keyword>
<keyword evidence="1" id="KW-0175">Coiled coil</keyword>
<evidence type="ECO:0000313" key="3">
    <source>
        <dbReference type="Proteomes" id="UP000596427"/>
    </source>
</evidence>
<gene>
    <name evidence="2" type="ORF">EZH22_10795</name>
</gene>
<dbReference type="RefSeq" id="WP_203195635.1">
    <property type="nucleotide sequence ID" value="NZ_CP063362.1"/>
</dbReference>
<sequence>MEYVMTVDGAVSEDAPDWGYWGKAEFLTYWQAAALVVGCDPRAKRFASVKQSTEYKDLRRLFFQYDHTDTFISQDAIFKYCDACKIPVPEAMRQSYLAYRPNPPESPKILRRKVRALESEVRKLKGQVETRNIGKLLIMFYAMCRDATYGYDPTSRKNETTKKIMAATSALAADARLEVADNTVRSWIEKARERVEEELKRIKRKEQRLGRRHTATSKGLEL</sequence>
<evidence type="ECO:0000313" key="2">
    <source>
        <dbReference type="EMBL" id="QRG08722.1"/>
    </source>
</evidence>
<dbReference type="EMBL" id="CP063362">
    <property type="protein sequence ID" value="QRG08722.1"/>
    <property type="molecule type" value="Genomic_DNA"/>
</dbReference>
<dbReference type="AlphaFoldDB" id="A0A974SKP6"/>
<dbReference type="KEGG" id="xdi:EZH22_10795"/>